<gene>
    <name evidence="1" type="ORF">L6164_001871</name>
</gene>
<evidence type="ECO:0000313" key="2">
    <source>
        <dbReference type="Proteomes" id="UP000828941"/>
    </source>
</evidence>
<protein>
    <submittedName>
        <fullName evidence="1">Uncharacterized protein</fullName>
    </submittedName>
</protein>
<name>A0ACB9QA50_BAUVA</name>
<reference evidence="1 2" key="1">
    <citation type="journal article" date="2022" name="DNA Res.">
        <title>Chromosomal-level genome assembly of the orchid tree Bauhinia variegata (Leguminosae; Cercidoideae) supports the allotetraploid origin hypothesis of Bauhinia.</title>
        <authorList>
            <person name="Zhong Y."/>
            <person name="Chen Y."/>
            <person name="Zheng D."/>
            <person name="Pang J."/>
            <person name="Liu Y."/>
            <person name="Luo S."/>
            <person name="Meng S."/>
            <person name="Qian L."/>
            <person name="Wei D."/>
            <person name="Dai S."/>
            <person name="Zhou R."/>
        </authorList>
    </citation>
    <scope>NUCLEOTIDE SEQUENCE [LARGE SCALE GENOMIC DNA]</scope>
    <source>
        <strain evidence="1">BV-YZ2020</strain>
    </source>
</reference>
<accession>A0ACB9QA50</accession>
<comment type="caution">
    <text evidence="1">The sequence shown here is derived from an EMBL/GenBank/DDBJ whole genome shotgun (WGS) entry which is preliminary data.</text>
</comment>
<proteinExistence type="predicted"/>
<keyword evidence="2" id="KW-1185">Reference proteome</keyword>
<sequence>MSRKLDSPVQTQMAVAVFRSPLSGEYRGKSMEGKQPTGRRRVFVQTETGCVLGMELDRSDNAHTVKRRLQLALNVPTEESSLTFGDVVLKHDLSAVRNDSPLLLTRNLMHRSSSTPCLSPTGRDIQPRDNSGPIEILGHSNRLDRIQQLVKDIVKAIKNGIDPIPVHSGLGGAYYFQNSNGESVAIVKPTDEEPFAPNNPKGFVGKALGQPGLKRSVRVGETGFREVAAYLLDYDHFANVPPTSLVKITHSIFNVNDGVNGSNFRRKRVVSKIASFQQFIPHDFDASDHGTSSFPVAAVHRIGILDIRILNTDRHAGNLLVRKLDGIGGFGQVELIPIDHGLCLPETLEDPYFEWIHWPQASIPFSEDELEYIENLDPLRDCEMLRMELPMIREACLRVLVLCTIFLKEAAAYGLCLAEIGEMMTREFHSGEEEPSELEVVCLEVRKMLAAEREEVSPRTELGDDEFQFDIDCDEVRSEFTPKMAVDDTISRAAPFQFGLGGGYGRNPLSKLEERIEEGDEESDGEDADGFITFPTQEKIPTVSNLSMSLKNTVLGEKNQKYSGGRVENSYFANTSSGHRSANEQLPASISFVKLADMSDEEWIVFLDKFQELLYPAFAKRKSVTFGQRQRQRLGTSCQF</sequence>
<evidence type="ECO:0000313" key="1">
    <source>
        <dbReference type="EMBL" id="KAI4357959.1"/>
    </source>
</evidence>
<dbReference type="Proteomes" id="UP000828941">
    <property type="component" value="Chromosome 1"/>
</dbReference>
<organism evidence="1 2">
    <name type="scientific">Bauhinia variegata</name>
    <name type="common">Purple orchid tree</name>
    <name type="synonym">Phanera variegata</name>
    <dbReference type="NCBI Taxonomy" id="167791"/>
    <lineage>
        <taxon>Eukaryota</taxon>
        <taxon>Viridiplantae</taxon>
        <taxon>Streptophyta</taxon>
        <taxon>Embryophyta</taxon>
        <taxon>Tracheophyta</taxon>
        <taxon>Spermatophyta</taxon>
        <taxon>Magnoliopsida</taxon>
        <taxon>eudicotyledons</taxon>
        <taxon>Gunneridae</taxon>
        <taxon>Pentapetalae</taxon>
        <taxon>rosids</taxon>
        <taxon>fabids</taxon>
        <taxon>Fabales</taxon>
        <taxon>Fabaceae</taxon>
        <taxon>Cercidoideae</taxon>
        <taxon>Cercideae</taxon>
        <taxon>Bauhiniinae</taxon>
        <taxon>Bauhinia</taxon>
    </lineage>
</organism>
<dbReference type="EMBL" id="CM039426">
    <property type="protein sequence ID" value="KAI4357959.1"/>
    <property type="molecule type" value="Genomic_DNA"/>
</dbReference>